<evidence type="ECO:0000256" key="12">
    <source>
        <dbReference type="ARBA" id="ARBA00023170"/>
    </source>
</evidence>
<dbReference type="InterPro" id="IPR036116">
    <property type="entry name" value="FN3_sf"/>
</dbReference>
<evidence type="ECO:0000256" key="5">
    <source>
        <dbReference type="ARBA" id="ARBA00022737"/>
    </source>
</evidence>
<feature type="compositionally biased region" description="Basic and acidic residues" evidence="16">
    <location>
        <begin position="242"/>
        <end position="252"/>
    </location>
</feature>
<feature type="region of interest" description="Disordered" evidence="16">
    <location>
        <begin position="339"/>
        <end position="371"/>
    </location>
</feature>
<keyword evidence="11" id="KW-0829">Tyrosine-protein kinase</keyword>
<dbReference type="InterPro" id="IPR011009">
    <property type="entry name" value="Kinase-like_dom_sf"/>
</dbReference>
<dbReference type="GO" id="GO:0043235">
    <property type="term" value="C:receptor complex"/>
    <property type="evidence" value="ECO:0007669"/>
    <property type="project" value="TreeGrafter"/>
</dbReference>
<dbReference type="AlphaFoldDB" id="A0A914B034"/>
<dbReference type="PROSITE" id="PS50853">
    <property type="entry name" value="FN3"/>
    <property type="match status" value="2"/>
</dbReference>
<evidence type="ECO:0000256" key="16">
    <source>
        <dbReference type="SAM" id="MobiDB-lite"/>
    </source>
</evidence>
<dbReference type="Pfam" id="PF00041">
    <property type="entry name" value="fn3"/>
    <property type="match status" value="1"/>
</dbReference>
<feature type="transmembrane region" description="Helical" evidence="17">
    <location>
        <begin position="412"/>
        <end position="437"/>
    </location>
</feature>
<keyword evidence="21" id="KW-1185">Reference proteome</keyword>
<keyword evidence="7" id="KW-0418">Kinase</keyword>
<proteinExistence type="predicted"/>
<keyword evidence="10 17" id="KW-0472">Membrane</keyword>
<feature type="compositionally biased region" description="Polar residues" evidence="16">
    <location>
        <begin position="227"/>
        <end position="238"/>
    </location>
</feature>
<evidence type="ECO:0000259" key="19">
    <source>
        <dbReference type="PROSITE" id="PS50853"/>
    </source>
</evidence>
<dbReference type="CDD" id="cd00192">
    <property type="entry name" value="PTKc"/>
    <property type="match status" value="1"/>
</dbReference>
<evidence type="ECO:0000256" key="9">
    <source>
        <dbReference type="ARBA" id="ARBA00022989"/>
    </source>
</evidence>
<dbReference type="PRINTS" id="PR00109">
    <property type="entry name" value="TYRKINASE"/>
</dbReference>
<evidence type="ECO:0000256" key="7">
    <source>
        <dbReference type="ARBA" id="ARBA00022777"/>
    </source>
</evidence>
<keyword evidence="13" id="KW-0325">Glycoprotein</keyword>
<accession>A0A914B034</accession>
<dbReference type="PROSITE" id="PS00107">
    <property type="entry name" value="PROTEIN_KINASE_ATP"/>
    <property type="match status" value="1"/>
</dbReference>
<dbReference type="GO" id="GO:0004714">
    <property type="term" value="F:transmembrane receptor protein tyrosine kinase activity"/>
    <property type="evidence" value="ECO:0007669"/>
    <property type="project" value="UniProtKB-EC"/>
</dbReference>
<keyword evidence="3" id="KW-0808">Transferase</keyword>
<feature type="domain" description="Fibronectin type-III" evidence="19">
    <location>
        <begin position="35"/>
        <end position="131"/>
    </location>
</feature>
<dbReference type="Gene3D" id="1.10.510.10">
    <property type="entry name" value="Transferase(Phosphotransferase) domain 1"/>
    <property type="match status" value="1"/>
</dbReference>
<evidence type="ECO:0000256" key="2">
    <source>
        <dbReference type="ARBA" id="ARBA00011902"/>
    </source>
</evidence>
<protein>
    <recommendedName>
        <fullName evidence="2">receptor protein-tyrosine kinase</fullName>
        <ecNumber evidence="2">2.7.10.1</ecNumber>
    </recommendedName>
</protein>
<evidence type="ECO:0000256" key="13">
    <source>
        <dbReference type="ARBA" id="ARBA00023180"/>
    </source>
</evidence>
<dbReference type="EnsemblMetazoa" id="XM_038213345.1">
    <property type="protein sequence ID" value="XP_038069273.1"/>
    <property type="gene ID" value="LOC119738449"/>
</dbReference>
<dbReference type="Gene3D" id="3.30.200.20">
    <property type="entry name" value="Phosphorylase Kinase, domain 1"/>
    <property type="match status" value="1"/>
</dbReference>
<dbReference type="SUPFAM" id="SSF49265">
    <property type="entry name" value="Fibronectin type III"/>
    <property type="match status" value="2"/>
</dbReference>
<dbReference type="CDD" id="cd00063">
    <property type="entry name" value="FN3"/>
    <property type="match status" value="2"/>
</dbReference>
<dbReference type="SMART" id="SM00219">
    <property type="entry name" value="TyrKc"/>
    <property type="match status" value="1"/>
</dbReference>
<keyword evidence="8 15" id="KW-0067">ATP-binding</keyword>
<dbReference type="OrthoDB" id="4062651at2759"/>
<comment type="catalytic activity">
    <reaction evidence="14">
        <text>L-tyrosyl-[protein] + ATP = O-phospho-L-tyrosyl-[protein] + ADP + H(+)</text>
        <dbReference type="Rhea" id="RHEA:10596"/>
        <dbReference type="Rhea" id="RHEA-COMP:10136"/>
        <dbReference type="Rhea" id="RHEA-COMP:20101"/>
        <dbReference type="ChEBI" id="CHEBI:15378"/>
        <dbReference type="ChEBI" id="CHEBI:30616"/>
        <dbReference type="ChEBI" id="CHEBI:46858"/>
        <dbReference type="ChEBI" id="CHEBI:61978"/>
        <dbReference type="ChEBI" id="CHEBI:456216"/>
        <dbReference type="EC" id="2.7.10.1"/>
    </reaction>
</comment>
<dbReference type="InterPro" id="IPR013783">
    <property type="entry name" value="Ig-like_fold"/>
</dbReference>
<name>A0A914B034_PATMI</name>
<dbReference type="GeneID" id="119738449"/>
<keyword evidence="12" id="KW-0675">Receptor</keyword>
<keyword evidence="6 15" id="KW-0547">Nucleotide-binding</keyword>
<dbReference type="Proteomes" id="UP000887568">
    <property type="component" value="Unplaced"/>
</dbReference>
<dbReference type="InterPro" id="IPR050122">
    <property type="entry name" value="RTK"/>
</dbReference>
<dbReference type="GO" id="GO:0007169">
    <property type="term" value="P:cell surface receptor protein tyrosine kinase signaling pathway"/>
    <property type="evidence" value="ECO:0007669"/>
    <property type="project" value="TreeGrafter"/>
</dbReference>
<evidence type="ECO:0000256" key="6">
    <source>
        <dbReference type="ARBA" id="ARBA00022741"/>
    </source>
</evidence>
<evidence type="ECO:0000256" key="1">
    <source>
        <dbReference type="ARBA" id="ARBA00004167"/>
    </source>
</evidence>
<feature type="domain" description="Protein kinase" evidence="18">
    <location>
        <begin position="497"/>
        <end position="770"/>
    </location>
</feature>
<dbReference type="OMA" id="HELIEGR"/>
<reference evidence="20" key="1">
    <citation type="submission" date="2022-11" db="UniProtKB">
        <authorList>
            <consortium name="EnsemblMetazoa"/>
        </authorList>
    </citation>
    <scope>IDENTIFICATION</scope>
</reference>
<dbReference type="PROSITE" id="PS50011">
    <property type="entry name" value="PROTEIN_KINASE_DOM"/>
    <property type="match status" value="1"/>
</dbReference>
<feature type="region of interest" description="Disordered" evidence="16">
    <location>
        <begin position="227"/>
        <end position="256"/>
    </location>
</feature>
<dbReference type="InterPro" id="IPR003961">
    <property type="entry name" value="FN3_dom"/>
</dbReference>
<dbReference type="Pfam" id="PF07714">
    <property type="entry name" value="PK_Tyr_Ser-Thr"/>
    <property type="match status" value="1"/>
</dbReference>
<organism evidence="20 21">
    <name type="scientific">Patiria miniata</name>
    <name type="common">Bat star</name>
    <name type="synonym">Asterina miniata</name>
    <dbReference type="NCBI Taxonomy" id="46514"/>
    <lineage>
        <taxon>Eukaryota</taxon>
        <taxon>Metazoa</taxon>
        <taxon>Echinodermata</taxon>
        <taxon>Eleutherozoa</taxon>
        <taxon>Asterozoa</taxon>
        <taxon>Asteroidea</taxon>
        <taxon>Valvatacea</taxon>
        <taxon>Valvatida</taxon>
        <taxon>Asterinidae</taxon>
        <taxon>Patiria</taxon>
    </lineage>
</organism>
<evidence type="ECO:0000313" key="21">
    <source>
        <dbReference type="Proteomes" id="UP000887568"/>
    </source>
</evidence>
<dbReference type="PROSITE" id="PS00109">
    <property type="entry name" value="PROTEIN_KINASE_TYR"/>
    <property type="match status" value="1"/>
</dbReference>
<evidence type="ECO:0000313" key="20">
    <source>
        <dbReference type="EnsemblMetazoa" id="XP_038069273.1"/>
    </source>
</evidence>
<dbReference type="RefSeq" id="XP_038069273.1">
    <property type="nucleotide sequence ID" value="XM_038213345.1"/>
</dbReference>
<dbReference type="SMART" id="SM00060">
    <property type="entry name" value="FN3"/>
    <property type="match status" value="2"/>
</dbReference>
<evidence type="ECO:0000256" key="17">
    <source>
        <dbReference type="SAM" id="Phobius"/>
    </source>
</evidence>
<dbReference type="InterPro" id="IPR008266">
    <property type="entry name" value="Tyr_kinase_AS"/>
</dbReference>
<evidence type="ECO:0000256" key="15">
    <source>
        <dbReference type="PROSITE-ProRule" id="PRU10141"/>
    </source>
</evidence>
<evidence type="ECO:0000256" key="4">
    <source>
        <dbReference type="ARBA" id="ARBA00022692"/>
    </source>
</evidence>
<keyword evidence="5" id="KW-0677">Repeat</keyword>
<dbReference type="EC" id="2.7.10.1" evidence="2"/>
<dbReference type="PANTHER" id="PTHR24416:SF613">
    <property type="entry name" value="RECEPTOR PROTEIN-TYROSINE KINASE"/>
    <property type="match status" value="1"/>
</dbReference>
<keyword evidence="4 17" id="KW-0812">Transmembrane</keyword>
<feature type="binding site" evidence="15">
    <location>
        <position position="528"/>
    </location>
    <ligand>
        <name>ATP</name>
        <dbReference type="ChEBI" id="CHEBI:30616"/>
    </ligand>
</feature>
<evidence type="ECO:0000256" key="14">
    <source>
        <dbReference type="ARBA" id="ARBA00051243"/>
    </source>
</evidence>
<sequence>MGLQPYTQYEVRVQCGLSNILNGGPERTLKTNPSQPRNLAYDNVQPESFLVLWDEPAMKNGPIDFYTVSVSRTSDGSGFTSKRLLQGLSTPFVDLTAYTNYTVEVTAFNTEGGQELPSPPAQEIVRTTEDAPSRPLNVKCRQQEDSCLVGWDRPEQANGIIRSFKVYYTAYPRPGTGLSVEADILNSGATVVDGSQEWYSFSKSDLASFSDFRFQVSATTTTEGANSTEAVGSCTTNAAVPDKPEKPVEPNDKGNPVTESTFIMRLAPVSQRNGPISCFEVTVVRLSDYDVISDVDPDVLYHPDMLGSFQDAHDTVGTPYVALVLAGHELSKARDITIGSSGTSECGSNDSGRRRRQTTRRHEGENGPLTPSTKYTAFIRAYAVLEDGTEEYVTSDLLQPVYTVNAQADNPAVIAVVCVLVTLIIIALVACGVGLIWRKKGRARNNNRPELERTAIKMDNVEYEVNLREGGMAYTVYEDVGLPSWALRWEILWKNLVVDDKVLGQGNFGEVRSGTVNIGGKRTKTAIKILKGQASETDRKDFLEEFRTMTNIGYHPNVVSLLGACQNGDVLYVALEFLPNGDLRSYLRTARSQSESDEGALSSNQLIKFALDVAKGMKHLSMSGVIHRDLAARNILLGERLVAKVSDFGLSRGEDIYVQTSMRRVPTRWLAIESLLDCTYTTQSDMWSFGILIWEIASIGGTPYATIATKALAGRLMEGYRMTKPANCDEQIYSLMLRCWEEDPSNRPSFSDLIRILSKMDDNKTEQTYMAIDRDHYENFSVIRPELDDN</sequence>
<evidence type="ECO:0000256" key="11">
    <source>
        <dbReference type="ARBA" id="ARBA00023137"/>
    </source>
</evidence>
<dbReference type="SUPFAM" id="SSF56112">
    <property type="entry name" value="Protein kinase-like (PK-like)"/>
    <property type="match status" value="1"/>
</dbReference>
<dbReference type="PANTHER" id="PTHR24416">
    <property type="entry name" value="TYROSINE-PROTEIN KINASE RECEPTOR"/>
    <property type="match status" value="1"/>
</dbReference>
<evidence type="ECO:0000256" key="3">
    <source>
        <dbReference type="ARBA" id="ARBA00022679"/>
    </source>
</evidence>
<keyword evidence="9 17" id="KW-1133">Transmembrane helix</keyword>
<evidence type="ECO:0000259" key="18">
    <source>
        <dbReference type="PROSITE" id="PS50011"/>
    </source>
</evidence>
<dbReference type="InterPro" id="IPR017441">
    <property type="entry name" value="Protein_kinase_ATP_BS"/>
</dbReference>
<dbReference type="InterPro" id="IPR020635">
    <property type="entry name" value="Tyr_kinase_cat_dom"/>
</dbReference>
<dbReference type="GO" id="GO:0005524">
    <property type="term" value="F:ATP binding"/>
    <property type="evidence" value="ECO:0007669"/>
    <property type="project" value="UniProtKB-UniRule"/>
</dbReference>
<evidence type="ECO:0000256" key="8">
    <source>
        <dbReference type="ARBA" id="ARBA00022840"/>
    </source>
</evidence>
<dbReference type="InterPro" id="IPR000719">
    <property type="entry name" value="Prot_kinase_dom"/>
</dbReference>
<dbReference type="Gene3D" id="2.60.40.10">
    <property type="entry name" value="Immunoglobulins"/>
    <property type="match status" value="2"/>
</dbReference>
<comment type="subcellular location">
    <subcellularLocation>
        <location evidence="1">Membrane</location>
        <topology evidence="1">Single-pass membrane protein</topology>
    </subcellularLocation>
</comment>
<feature type="domain" description="Fibronectin type-III" evidence="19">
    <location>
        <begin position="132"/>
        <end position="239"/>
    </location>
</feature>
<evidence type="ECO:0000256" key="10">
    <source>
        <dbReference type="ARBA" id="ARBA00023136"/>
    </source>
</evidence>
<dbReference type="FunFam" id="1.10.510.10:FF:000554">
    <property type="entry name" value="Predicted protein"/>
    <property type="match status" value="1"/>
</dbReference>
<feature type="compositionally biased region" description="Polar residues" evidence="16">
    <location>
        <begin position="339"/>
        <end position="350"/>
    </location>
</feature>
<dbReference type="InterPro" id="IPR001245">
    <property type="entry name" value="Ser-Thr/Tyr_kinase_cat_dom"/>
</dbReference>
<dbReference type="GO" id="GO:0005886">
    <property type="term" value="C:plasma membrane"/>
    <property type="evidence" value="ECO:0007669"/>
    <property type="project" value="TreeGrafter"/>
</dbReference>